<accession>A0A5Q0RZS8</accession>
<protein>
    <submittedName>
        <fullName evidence="2">NADH dehydrogenase subunit 6</fullName>
    </submittedName>
</protein>
<sequence length="167" mass="18908">MQMMLLTFSTLMVFVFPSVNHPLLMGLIILLLTIMLAMTLGVMSMSTWLSYILIMILLGGLLVIFVYISLLAPNETQKPSSIFKTLTKMTTFILIISFMSSSLSLWVSKSKSFISNLYFNSENMEWMYLLYSSDLGGMTIFLVAYLFLTLIVVVFISKTESTSLRVN</sequence>
<organism evidence="2">
    <name type="scientific">Daphnia laevis</name>
    <dbReference type="NCBI Taxonomy" id="42853"/>
    <lineage>
        <taxon>Eukaryota</taxon>
        <taxon>Metazoa</taxon>
        <taxon>Ecdysozoa</taxon>
        <taxon>Arthropoda</taxon>
        <taxon>Crustacea</taxon>
        <taxon>Branchiopoda</taxon>
        <taxon>Diplostraca</taxon>
        <taxon>Cladocera</taxon>
        <taxon>Anomopoda</taxon>
        <taxon>Daphniidae</taxon>
        <taxon>Daphnia</taxon>
        <taxon>Daphnia laevis group</taxon>
    </lineage>
</organism>
<feature type="transmembrane region" description="Helical" evidence="1">
    <location>
        <begin position="89"/>
        <end position="108"/>
    </location>
</feature>
<dbReference type="RefSeq" id="YP_009711862.1">
    <property type="nucleotide sequence ID" value="NC_045243.1"/>
</dbReference>
<dbReference type="GeneID" id="42889406"/>
<proteinExistence type="predicted"/>
<keyword evidence="1" id="KW-1133">Transmembrane helix</keyword>
<feature type="transmembrane region" description="Helical" evidence="1">
    <location>
        <begin position="21"/>
        <end position="42"/>
    </location>
</feature>
<reference evidence="2" key="1">
    <citation type="submission" date="2018-10" db="EMBL/GenBank/DDBJ databases">
        <authorList>
            <person name="Ribeiro M.M."/>
            <person name="Facchin S."/>
            <person name="Pereira A.H."/>
            <person name="Kalapothakis E."/>
            <person name="Xu S."/>
            <person name="Han B."/>
            <person name="Dumont H.J."/>
            <person name="Rietzler A.C."/>
        </authorList>
    </citation>
    <scope>NUCLEOTIDE SEQUENCE</scope>
</reference>
<feature type="transmembrane region" description="Helical" evidence="1">
    <location>
        <begin position="48"/>
        <end position="68"/>
    </location>
</feature>
<geneLocation type="mitochondrion" evidence="2"/>
<dbReference type="AlphaFoldDB" id="A0A5Q0RZS8"/>
<name>A0A5Q0RZS8_9CRUS</name>
<keyword evidence="1" id="KW-0812">Transmembrane</keyword>
<feature type="transmembrane region" description="Helical" evidence="1">
    <location>
        <begin position="128"/>
        <end position="156"/>
    </location>
</feature>
<keyword evidence="2" id="KW-0496">Mitochondrion</keyword>
<evidence type="ECO:0000313" key="2">
    <source>
        <dbReference type="EMBL" id="QGA47439.1"/>
    </source>
</evidence>
<keyword evidence="1" id="KW-0472">Membrane</keyword>
<gene>
    <name evidence="2" type="primary">ND6</name>
</gene>
<evidence type="ECO:0000256" key="1">
    <source>
        <dbReference type="SAM" id="Phobius"/>
    </source>
</evidence>
<reference evidence="2" key="2">
    <citation type="journal article" date="2019" name="Mitochondrial DNA Part B Resour">
        <title>Mitogenome of Daphnia laevis (Cladocera, Daphniidae) from Brazil.</title>
        <authorList>
            <person name="Martins Ribeiro M."/>
            <person name="Facchin S."/>
            <person name="Pereira A.H."/>
            <person name="Kalapothakis E."/>
            <person name="Xu S."/>
            <person name="Han B.-P."/>
            <person name="Dumont H.J."/>
            <person name="Cecilia Rietzler A."/>
        </authorList>
    </citation>
    <scope>NUCLEOTIDE SEQUENCE</scope>
</reference>
<dbReference type="EMBL" id="MK059395">
    <property type="protein sequence ID" value="QGA47439.1"/>
    <property type="molecule type" value="Genomic_DNA"/>
</dbReference>
<dbReference type="CTD" id="4541"/>